<dbReference type="KEGG" id="ovi:T265_03028"/>
<dbReference type="PIRSF" id="PIRSF005673">
    <property type="entry name" value="Importin_alpha"/>
    <property type="match status" value="1"/>
</dbReference>
<dbReference type="Proteomes" id="UP000054324">
    <property type="component" value="Unassembled WGS sequence"/>
</dbReference>
<organism evidence="6 7">
    <name type="scientific">Opisthorchis viverrini</name>
    <name type="common">Southeast Asian liver fluke</name>
    <dbReference type="NCBI Taxonomy" id="6198"/>
    <lineage>
        <taxon>Eukaryota</taxon>
        <taxon>Metazoa</taxon>
        <taxon>Spiralia</taxon>
        <taxon>Lophotrochozoa</taxon>
        <taxon>Platyhelminthes</taxon>
        <taxon>Trematoda</taxon>
        <taxon>Digenea</taxon>
        <taxon>Opisthorchiida</taxon>
        <taxon>Opisthorchiata</taxon>
        <taxon>Opisthorchiidae</taxon>
        <taxon>Opisthorchis</taxon>
    </lineage>
</organism>
<gene>
    <name evidence="6" type="ORF">T265_03028</name>
</gene>
<dbReference type="InterPro" id="IPR011989">
    <property type="entry name" value="ARM-like"/>
</dbReference>
<evidence type="ECO:0000256" key="1">
    <source>
        <dbReference type="ARBA" id="ARBA00010394"/>
    </source>
</evidence>
<dbReference type="PANTHER" id="PTHR23316">
    <property type="entry name" value="IMPORTIN ALPHA"/>
    <property type="match status" value="1"/>
</dbReference>
<keyword evidence="7" id="KW-1185">Reference proteome</keyword>
<dbReference type="GO" id="GO:0005737">
    <property type="term" value="C:cytoplasm"/>
    <property type="evidence" value="ECO:0007669"/>
    <property type="project" value="InterPro"/>
</dbReference>
<comment type="similarity">
    <text evidence="1 5">Belongs to the importin alpha family.</text>
</comment>
<evidence type="ECO:0000256" key="4">
    <source>
        <dbReference type="ARBA" id="ARBA00022927"/>
    </source>
</evidence>
<dbReference type="InterPro" id="IPR036975">
    <property type="entry name" value="Importin-a_IBB_sf"/>
</dbReference>
<proteinExistence type="inferred from homology"/>
<dbReference type="InterPro" id="IPR016024">
    <property type="entry name" value="ARM-type_fold"/>
</dbReference>
<keyword evidence="3" id="KW-0677">Repeat</keyword>
<sequence length="531" mass="58884">MDRSRLYKNKDKSVDELRRRRVDQSVELRRAKKDEQLQKRRNILLTELDETSPLKEKQVATPDHVNYDSVIRDMQSHDESIRFRAVQLCRKTLSRAKNPPIDEFYKRNAVSILVSSLTSSSDSLVFEATWALTNIASGDTAHTAAVVDGGAVPKLIDLLSHPAINVAEQSVWALGNIAGDGSKFRDLLISAGVLAPVLRLLERAWDMEGVVSNIAWVLSNLCRNRDPPPPSNVIKTILPVLKRLLVYEKNKEVVVDSAWALAYASDAVNNIIDDILDSGCVQLLLRLLASSSASHVSPALRAIGNLVVGDDAQTQVVIDLGLLPYIPSLLNSDRPNIVKETCWLVSNITAGNTDQIQMVIDHNIIPCVLDLLHKGEFRVQKEACWVVSNMINGGSAEQCGYLMNQRVMPAICNLLTVSDARVVILVLESLRKLFQISEQFGQLEVACIELETCGGLDQLEQLQDHENEQVYTFAYELIDRYFNDNDESKGEQSTDQVEADSTNPAMASTSAQEFQFVAPDQQPGGAGDFEF</sequence>
<dbReference type="InterPro" id="IPR002652">
    <property type="entry name" value="Importin-a_IBB"/>
</dbReference>
<dbReference type="AlphaFoldDB" id="A0A075AHV5"/>
<dbReference type="Gene3D" id="1.20.5.690">
    <property type="entry name" value="Importin-alpha, importin-beta-binding domain"/>
    <property type="match status" value="1"/>
</dbReference>
<dbReference type="GO" id="GO:0006606">
    <property type="term" value="P:protein import into nucleus"/>
    <property type="evidence" value="ECO:0007669"/>
    <property type="project" value="InterPro"/>
</dbReference>
<name>A0A075AHV5_OPIVI</name>
<protein>
    <recommendedName>
        <fullName evidence="5">Importin subunit alpha</fullName>
    </recommendedName>
</protein>
<dbReference type="InterPro" id="IPR024931">
    <property type="entry name" value="Importin_alpha"/>
</dbReference>
<keyword evidence="4 5" id="KW-0653">Protein transport</keyword>
<dbReference type="InterPro" id="IPR000225">
    <property type="entry name" value="Armadillo"/>
</dbReference>
<dbReference type="Pfam" id="PF01749">
    <property type="entry name" value="IBB"/>
    <property type="match status" value="1"/>
</dbReference>
<dbReference type="RefSeq" id="XP_009165681.1">
    <property type="nucleotide sequence ID" value="XM_009167417.1"/>
</dbReference>
<dbReference type="EMBL" id="KL596659">
    <property type="protein sequence ID" value="KER30544.1"/>
    <property type="molecule type" value="Genomic_DNA"/>
</dbReference>
<keyword evidence="2 5" id="KW-0813">Transport</keyword>
<dbReference type="Pfam" id="PF00514">
    <property type="entry name" value="Arm"/>
    <property type="match status" value="6"/>
</dbReference>
<evidence type="ECO:0000256" key="5">
    <source>
        <dbReference type="PIRNR" id="PIRNR005673"/>
    </source>
</evidence>
<dbReference type="GeneID" id="20317215"/>
<evidence type="ECO:0000256" key="2">
    <source>
        <dbReference type="ARBA" id="ARBA00022448"/>
    </source>
</evidence>
<dbReference type="CTD" id="20317215"/>
<dbReference type="PROSITE" id="PS50176">
    <property type="entry name" value="ARM_REPEAT"/>
    <property type="match status" value="2"/>
</dbReference>
<dbReference type="InterPro" id="IPR032413">
    <property type="entry name" value="Arm_3"/>
</dbReference>
<dbReference type="GO" id="GO:0061608">
    <property type="term" value="F:nuclear import signal receptor activity"/>
    <property type="evidence" value="ECO:0007669"/>
    <property type="project" value="InterPro"/>
</dbReference>
<reference evidence="6 7" key="1">
    <citation type="submission" date="2013-11" db="EMBL/GenBank/DDBJ databases">
        <title>Opisthorchis viverrini - life in the bile duct.</title>
        <authorList>
            <person name="Young N.D."/>
            <person name="Nagarajan N."/>
            <person name="Lin S.J."/>
            <person name="Korhonen P.K."/>
            <person name="Jex A.R."/>
            <person name="Hall R.S."/>
            <person name="Safavi-Hemami H."/>
            <person name="Kaewkong W."/>
            <person name="Bertrand D."/>
            <person name="Gao S."/>
            <person name="Seet Q."/>
            <person name="Wongkham S."/>
            <person name="Teh B.T."/>
            <person name="Wongkham C."/>
            <person name="Intapan P.M."/>
            <person name="Maleewong W."/>
            <person name="Yang X."/>
            <person name="Hu M."/>
            <person name="Wang Z."/>
            <person name="Hofmann A."/>
            <person name="Sternberg P.W."/>
            <person name="Tan P."/>
            <person name="Wang J."/>
            <person name="Gasser R.B."/>
        </authorList>
    </citation>
    <scope>NUCLEOTIDE SEQUENCE [LARGE SCALE GENOMIC DNA]</scope>
</reference>
<evidence type="ECO:0000313" key="6">
    <source>
        <dbReference type="EMBL" id="KER30544.1"/>
    </source>
</evidence>
<dbReference type="STRING" id="6198.A0A075AHV5"/>
<dbReference type="SMART" id="SM00185">
    <property type="entry name" value="ARM"/>
    <property type="match status" value="8"/>
</dbReference>
<evidence type="ECO:0000256" key="3">
    <source>
        <dbReference type="ARBA" id="ARBA00022737"/>
    </source>
</evidence>
<dbReference type="FunFam" id="1.25.10.10:FF:000009">
    <property type="entry name" value="Importin subunit alpha"/>
    <property type="match status" value="1"/>
</dbReference>
<dbReference type="OrthoDB" id="29145at2759"/>
<dbReference type="Pfam" id="PF16186">
    <property type="entry name" value="Arm_3"/>
    <property type="match status" value="1"/>
</dbReference>
<accession>A0A075AHV5</accession>
<dbReference type="Gene3D" id="1.25.10.10">
    <property type="entry name" value="Leucine-rich Repeat Variant"/>
    <property type="match status" value="1"/>
</dbReference>
<dbReference type="PROSITE" id="PS51214">
    <property type="entry name" value="IBB"/>
    <property type="match status" value="1"/>
</dbReference>
<dbReference type="SUPFAM" id="SSF48371">
    <property type="entry name" value="ARM repeat"/>
    <property type="match status" value="1"/>
</dbReference>
<evidence type="ECO:0000313" key="7">
    <source>
        <dbReference type="Proteomes" id="UP000054324"/>
    </source>
</evidence>
<dbReference type="GO" id="GO:0005634">
    <property type="term" value="C:nucleus"/>
    <property type="evidence" value="ECO:0007669"/>
    <property type="project" value="UniProtKB-ARBA"/>
</dbReference>